<keyword evidence="7" id="KW-0808">Transferase</keyword>
<dbReference type="InterPro" id="IPR049552">
    <property type="entry name" value="PKS_DH_N"/>
</dbReference>
<dbReference type="SUPFAM" id="SSF53335">
    <property type="entry name" value="S-adenosyl-L-methionine-dependent methyltransferases"/>
    <property type="match status" value="1"/>
</dbReference>
<dbReference type="SMART" id="SM00825">
    <property type="entry name" value="PKS_KS"/>
    <property type="match status" value="1"/>
</dbReference>
<organism evidence="14 15">
    <name type="scientific">Paenibacillus xylanexedens</name>
    <dbReference type="NCBI Taxonomy" id="528191"/>
    <lineage>
        <taxon>Bacteria</taxon>
        <taxon>Bacillati</taxon>
        <taxon>Bacillota</taxon>
        <taxon>Bacilli</taxon>
        <taxon>Bacillales</taxon>
        <taxon>Paenibacillaceae</taxon>
        <taxon>Paenibacillus</taxon>
    </lineage>
</organism>
<dbReference type="InterPro" id="IPR029063">
    <property type="entry name" value="SAM-dependent_MTases_sf"/>
</dbReference>
<evidence type="ECO:0000256" key="3">
    <source>
        <dbReference type="ARBA" id="ARBA00004789"/>
    </source>
</evidence>
<dbReference type="InterPro" id="IPR049551">
    <property type="entry name" value="PKS_DH_C"/>
</dbReference>
<feature type="active site" description="Proton acceptor; for dehydratase activity" evidence="10">
    <location>
        <position position="1180"/>
    </location>
</feature>
<dbReference type="InterPro" id="IPR020841">
    <property type="entry name" value="PKS_Beta-ketoAc_synthase_dom"/>
</dbReference>
<feature type="domain" description="Carrier" evidence="11">
    <location>
        <begin position="408"/>
        <end position="482"/>
    </location>
</feature>
<accession>A0ABS4RWI0</accession>
<dbReference type="EMBL" id="JAGIKV010000014">
    <property type="protein sequence ID" value="MBP2247258.1"/>
    <property type="molecule type" value="Genomic_DNA"/>
</dbReference>
<feature type="region of interest" description="N-terminal hotdog fold" evidence="10">
    <location>
        <begin position="1151"/>
        <end position="1282"/>
    </location>
</feature>
<evidence type="ECO:0000259" key="11">
    <source>
        <dbReference type="PROSITE" id="PS50075"/>
    </source>
</evidence>
<dbReference type="Pfam" id="PF21089">
    <property type="entry name" value="PKS_DH_N"/>
    <property type="match status" value="1"/>
</dbReference>
<keyword evidence="8" id="KW-0677">Repeat</keyword>
<dbReference type="Gene3D" id="1.10.1200.10">
    <property type="entry name" value="ACP-like"/>
    <property type="match status" value="1"/>
</dbReference>
<evidence type="ECO:0000259" key="12">
    <source>
        <dbReference type="PROSITE" id="PS52004"/>
    </source>
</evidence>
<evidence type="ECO:0000256" key="5">
    <source>
        <dbReference type="ARBA" id="ARBA00022490"/>
    </source>
</evidence>
<dbReference type="PROSITE" id="PS50075">
    <property type="entry name" value="CARRIER"/>
    <property type="match status" value="1"/>
</dbReference>
<dbReference type="InterPro" id="IPR013968">
    <property type="entry name" value="PKS_KR"/>
</dbReference>
<evidence type="ECO:0000256" key="7">
    <source>
        <dbReference type="ARBA" id="ARBA00022679"/>
    </source>
</evidence>
<keyword evidence="9" id="KW-0511">Multifunctional enzyme</keyword>
<dbReference type="Gene3D" id="1.10.1240.100">
    <property type="match status" value="1"/>
</dbReference>
<keyword evidence="6" id="KW-0597">Phosphoprotein</keyword>
<evidence type="ECO:0000256" key="2">
    <source>
        <dbReference type="ARBA" id="ARBA00004496"/>
    </source>
</evidence>
<comment type="caution">
    <text evidence="14">The sequence shown here is derived from an EMBL/GenBank/DDBJ whole genome shotgun (WGS) entry which is preliminary data.</text>
</comment>
<comment type="pathway">
    <text evidence="3">Antibiotic biosynthesis; bacillaene biosynthesis.</text>
</comment>
<name>A0ABS4RWI0_PAEXY</name>
<dbReference type="CDD" id="cd08953">
    <property type="entry name" value="KR_2_SDR_x"/>
    <property type="match status" value="1"/>
</dbReference>
<keyword evidence="5" id="KW-0963">Cytoplasm</keyword>
<dbReference type="SMART" id="SM00823">
    <property type="entry name" value="PKS_PP"/>
    <property type="match status" value="1"/>
</dbReference>
<dbReference type="PROSITE" id="PS00012">
    <property type="entry name" value="PHOSPHOPANTETHEINE"/>
    <property type="match status" value="1"/>
</dbReference>
<feature type="domain" description="PKS/mFAS DH" evidence="13">
    <location>
        <begin position="1151"/>
        <end position="1452"/>
    </location>
</feature>
<dbReference type="InterPro" id="IPR054514">
    <property type="entry name" value="RhiE-like_linker"/>
</dbReference>
<dbReference type="InterPro" id="IPR042104">
    <property type="entry name" value="PKS_dehydratase_sf"/>
</dbReference>
<keyword evidence="4" id="KW-0596">Phosphopantetheine</keyword>
<sequence length="1967" mass="219932">MQDNERLSLQHKLWNSLNQKLMHVLIVQMEQLGDVGTMAGASHCNSYPGVLPAYQRWMDHTLRILQRNPQLVEFERSNIWSDWEEHKERWITQPEMRARVELADVMIRALPDIVTGKQSATEIMFPGGSMSRVEGIYKQNSIADYFNALLAAEAAQVIRAFSEHGNRKIRILEIGAGTGGTSSMLFQKFEPYRELIQEYCYTDVSKSFLQHARKQYGPYYPYLTYSLLNIEEPLHSQGVEAGRYDLVVATNVLHATRQIRHTLRNAKALLTLNGKLLINEIIEDSLFNHVTFGLLAGWWLFEDEQVRIPGTPLLHPDQWKAALELEGYFDIEFPASNAEGLGQQIISAASDGIVRQKHTFSSANQMLPAAGKEEPPKPQETITVQELEPALNALSLKAPAVDDRELKQACRMYLQKMIGAILDVEPEQIDPAEALEMYGLDSILIIQLTEQLNKEMGEHVSSVLFFEYTTLDALVNHFVEKRKFELISMLGLTEMQEESITEPELEIGAFSAEAATHLTESYKQQRPSEATDEVAIIGLAGRYAQADDMAEFWNNLMQGKNCITEIPSQRWDWRTHYHSEKGQKGTSYSRWGGFIRGIYHFDPLFFHISPKEAEQMDPQERQFLQTVYVAIEDAGYTPQALADAGTVGVYAGVMNGNYPTGASFWSIANRVSYTFNFTGPSLAVDTACSSSLTAIHLAMESLRNGTCDLAIAGGVNLIVDPVHYVRLSEKTMLTPDNECSPFGEGANGFVDGEGVGALLLKPLHLAEADGDVIYGIVKGSMINVAGRTKGYTVPNPGQQAKVISEAISRSGVDARTISYIEAHGTGTSLGDPIEIEGLRRAFEKHTADRQFCAIGSVKSNIGHAESAAGIAGVSKILLQMRHGCLVPSLHAESSNPNIRFSQTPFHVQQHMTPWIRPVLDTPEGMREYPRIAGISSFGAGGANAHVILEEYRTDNKMDQKSMMAGDSNAPVMIVLSAKTKDRLSIKVRQLAQAVQDNAYTDLHLARIAYTLQTGREEMECRCAFTAYTIKEMVSKLQAYLTGETAHEQIFTGEIDIERNDNRLVDDDDMQELAASWMRKRKTVRLLEQWVRGMKLDWQQWYGTAKPQRISLPGYPFAEEHHMIPSLSSSSSGNEGFENTNVVARSQTEWLHPLLHKNTSYLGSQRFSSRFTGNESFLRDHQVRGVSILPGAAHLEMAAAALRHSLPPEEHNREHNGNDHIRLHDLVWLHPASVEDQPLSVHLELQAERHQQGYRFEITSNTKAEAPSVLCSQGFVSLIRSTGDTPVFQPADWHKRHGNKIVPPERGYQIFSRIGLLYGSTHRCISHLYTGQHSVMARLAMPLSGTESLEEYGLHPSMLDSAFQACLALAMDLSQLSQEEALSPEPWLPYALQQAEIYRPCSSVMWVEVRYTAGSRPGHSMPRYDLALYSDDGLLCAKFEGLALRKWAATPQSQQDWSSEEAGLTKQLGDHLNNLHALEPWTQDLTMSAAAATAENNAKLAVLTTVWAPLEQQSANEGVPSTEVFSAEKLLILCQNADMNIRCPRGDAFRQITFPRQASVAQMVDMLAAEGDCDHMIWYCRPGMSENRMTETNREEQESFVPELTRFFRFVKSLLHLGYGSRSLHLTVVTTNAQALSFDDTVDPDQAAIHGLTGSLAKEYAHWAIRVIDLNGGEILPMDAIADLTPDPHGNAYVWRDQEWYRQELVPVEYDSVPLAAYRQGGVYLVIGGAGGIGEVWTRYMIATYNAQVIWLGRSLMSPEIRHKIEQLGQLGPEPLYIQADASLPGRLEQAYESVIKRFGQVNGIIHSALVLSDRSLARMDEEIFNNVLSAKVQISEQVNALMSRLRKQPDFVLFFSSLNSFMKLPGQGNYVAACCYADALASQMNRKWPGRIKVVNWGYWGSVGSVVSEQVRQSMQQKGIGSIEAEEAHPILEWLMSGSLQQAVILKMTRKPEMLVLNENQMLTVYR</sequence>
<keyword evidence="15" id="KW-1185">Reference proteome</keyword>
<comment type="subcellular location">
    <subcellularLocation>
        <location evidence="2">Cytoplasm</location>
    </subcellularLocation>
</comment>
<evidence type="ECO:0000256" key="9">
    <source>
        <dbReference type="ARBA" id="ARBA00023268"/>
    </source>
</evidence>
<dbReference type="InterPro" id="IPR036736">
    <property type="entry name" value="ACP-like_sf"/>
</dbReference>
<dbReference type="Pfam" id="PF14765">
    <property type="entry name" value="PS-DH"/>
    <property type="match status" value="1"/>
</dbReference>
<dbReference type="CDD" id="cd02440">
    <property type="entry name" value="AdoMet_MTases"/>
    <property type="match status" value="1"/>
</dbReference>
<evidence type="ECO:0000256" key="1">
    <source>
        <dbReference type="ARBA" id="ARBA00003299"/>
    </source>
</evidence>
<dbReference type="Proteomes" id="UP000810207">
    <property type="component" value="Unassembled WGS sequence"/>
</dbReference>
<dbReference type="Gene3D" id="3.40.50.720">
    <property type="entry name" value="NAD(P)-binding Rossmann-like Domain"/>
    <property type="match status" value="1"/>
</dbReference>
<dbReference type="SMART" id="SM00826">
    <property type="entry name" value="PKS_DH"/>
    <property type="match status" value="1"/>
</dbReference>
<feature type="domain" description="Ketosynthase family 3 (KS3)" evidence="12">
    <location>
        <begin position="531"/>
        <end position="950"/>
    </location>
</feature>
<dbReference type="PANTHER" id="PTHR43775:SF37">
    <property type="entry name" value="SI:DKEY-61P9.11"/>
    <property type="match status" value="1"/>
</dbReference>
<dbReference type="RefSeq" id="WP_211083668.1">
    <property type="nucleotide sequence ID" value="NZ_CBCSLC010000047.1"/>
</dbReference>
<dbReference type="InterPro" id="IPR036291">
    <property type="entry name" value="NAD(P)-bd_dom_sf"/>
</dbReference>
<gene>
    <name evidence="14" type="ORF">J2Z28_003909</name>
</gene>
<dbReference type="InterPro" id="IPR014031">
    <property type="entry name" value="Ketoacyl_synth_C"/>
</dbReference>
<evidence type="ECO:0000313" key="14">
    <source>
        <dbReference type="EMBL" id="MBP2247258.1"/>
    </source>
</evidence>
<protein>
    <submittedName>
        <fullName evidence="14">Polyketide synthase PksM</fullName>
    </submittedName>
</protein>
<dbReference type="Pfam" id="PF08242">
    <property type="entry name" value="Methyltransf_12"/>
    <property type="match status" value="1"/>
</dbReference>
<dbReference type="InterPro" id="IPR006162">
    <property type="entry name" value="Ppantetheine_attach_site"/>
</dbReference>
<dbReference type="InterPro" id="IPR018201">
    <property type="entry name" value="Ketoacyl_synth_AS"/>
</dbReference>
<evidence type="ECO:0000313" key="15">
    <source>
        <dbReference type="Proteomes" id="UP000810207"/>
    </source>
</evidence>
<comment type="function">
    <text evidence="1">Involved in some intermediate steps for the synthesis of the antibiotic polyketide bacillaene which is involved in secondary metabolism.</text>
</comment>
<dbReference type="PROSITE" id="PS52004">
    <property type="entry name" value="KS3_2"/>
    <property type="match status" value="1"/>
</dbReference>
<dbReference type="Pfam" id="PF00550">
    <property type="entry name" value="PP-binding"/>
    <property type="match status" value="1"/>
</dbReference>
<dbReference type="CDD" id="cd00833">
    <property type="entry name" value="PKS"/>
    <property type="match status" value="1"/>
</dbReference>
<dbReference type="InterPro" id="IPR009081">
    <property type="entry name" value="PP-bd_ACP"/>
</dbReference>
<feature type="region of interest" description="C-terminal hotdog fold" evidence="10">
    <location>
        <begin position="1298"/>
        <end position="1452"/>
    </location>
</feature>
<feature type="active site" description="Proton donor; for dehydratase activity" evidence="10">
    <location>
        <position position="1359"/>
    </location>
</feature>
<dbReference type="Gene3D" id="3.40.50.150">
    <property type="entry name" value="Vaccinia Virus protein VP39"/>
    <property type="match status" value="1"/>
</dbReference>
<dbReference type="PROSITE" id="PS00606">
    <property type="entry name" value="KS3_1"/>
    <property type="match status" value="1"/>
</dbReference>
<dbReference type="SMART" id="SM01294">
    <property type="entry name" value="PKS_PP_betabranch"/>
    <property type="match status" value="1"/>
</dbReference>
<dbReference type="InterPro" id="IPR016039">
    <property type="entry name" value="Thiolase-like"/>
</dbReference>
<evidence type="ECO:0000259" key="13">
    <source>
        <dbReference type="PROSITE" id="PS52019"/>
    </source>
</evidence>
<dbReference type="Gene3D" id="3.40.47.10">
    <property type="match status" value="1"/>
</dbReference>
<evidence type="ECO:0000256" key="8">
    <source>
        <dbReference type="ARBA" id="ARBA00022737"/>
    </source>
</evidence>
<dbReference type="InterPro" id="IPR014030">
    <property type="entry name" value="Ketoacyl_synth_N"/>
</dbReference>
<dbReference type="InterPro" id="IPR050091">
    <property type="entry name" value="PKS_NRPS_Biosynth_Enz"/>
</dbReference>
<dbReference type="Pfam" id="PF02801">
    <property type="entry name" value="Ketoacyl-synt_C"/>
    <property type="match status" value="1"/>
</dbReference>
<dbReference type="Pfam" id="PF22336">
    <property type="entry name" value="RhiE-like_linker"/>
    <property type="match status" value="1"/>
</dbReference>
<dbReference type="InterPro" id="IPR057326">
    <property type="entry name" value="KR_dom"/>
</dbReference>
<evidence type="ECO:0000256" key="6">
    <source>
        <dbReference type="ARBA" id="ARBA00022553"/>
    </source>
</evidence>
<evidence type="ECO:0000256" key="10">
    <source>
        <dbReference type="PROSITE-ProRule" id="PRU01363"/>
    </source>
</evidence>
<dbReference type="Pfam" id="PF08659">
    <property type="entry name" value="KR"/>
    <property type="match status" value="1"/>
</dbReference>
<dbReference type="SUPFAM" id="SSF47336">
    <property type="entry name" value="ACP-like"/>
    <property type="match status" value="1"/>
</dbReference>
<dbReference type="SMART" id="SM00822">
    <property type="entry name" value="PKS_KR"/>
    <property type="match status" value="1"/>
</dbReference>
<dbReference type="InterPro" id="IPR049900">
    <property type="entry name" value="PKS_mFAS_DH"/>
</dbReference>
<dbReference type="InterPro" id="IPR020806">
    <property type="entry name" value="PKS_PP-bd"/>
</dbReference>
<dbReference type="SUPFAM" id="SSF53901">
    <property type="entry name" value="Thiolase-like"/>
    <property type="match status" value="1"/>
</dbReference>
<reference evidence="14 15" key="1">
    <citation type="submission" date="2021-03" db="EMBL/GenBank/DDBJ databases">
        <title>Genomic Encyclopedia of Type Strains, Phase IV (KMG-IV): sequencing the most valuable type-strain genomes for metagenomic binning, comparative biology and taxonomic classification.</title>
        <authorList>
            <person name="Goeker M."/>
        </authorList>
    </citation>
    <scope>NUCLEOTIDE SEQUENCE [LARGE SCALE GENOMIC DNA]</scope>
    <source>
        <strain evidence="14 15">DSM 21292</strain>
    </source>
</reference>
<dbReference type="SUPFAM" id="SSF51735">
    <property type="entry name" value="NAD(P)-binding Rossmann-fold domains"/>
    <property type="match status" value="2"/>
</dbReference>
<proteinExistence type="predicted"/>
<dbReference type="Gene3D" id="3.10.129.110">
    <property type="entry name" value="Polyketide synthase dehydratase"/>
    <property type="match status" value="1"/>
</dbReference>
<dbReference type="InterPro" id="IPR013217">
    <property type="entry name" value="Methyltransf_12"/>
</dbReference>
<evidence type="ECO:0000256" key="4">
    <source>
        <dbReference type="ARBA" id="ARBA00022450"/>
    </source>
</evidence>
<dbReference type="Pfam" id="PF00109">
    <property type="entry name" value="ketoacyl-synt"/>
    <property type="match status" value="1"/>
</dbReference>
<dbReference type="InterPro" id="IPR020807">
    <property type="entry name" value="PKS_DH"/>
</dbReference>
<dbReference type="PANTHER" id="PTHR43775">
    <property type="entry name" value="FATTY ACID SYNTHASE"/>
    <property type="match status" value="1"/>
</dbReference>
<dbReference type="PROSITE" id="PS52019">
    <property type="entry name" value="PKS_MFAS_DH"/>
    <property type="match status" value="1"/>
</dbReference>